<dbReference type="GO" id="GO:0005737">
    <property type="term" value="C:cytoplasm"/>
    <property type="evidence" value="ECO:0007669"/>
    <property type="project" value="TreeGrafter"/>
</dbReference>
<protein>
    <recommendedName>
        <fullName evidence="1">Protein kinase domain-containing protein</fullName>
    </recommendedName>
</protein>
<dbReference type="AlphaFoldDB" id="A0A1F4R4T8"/>
<dbReference type="PROSITE" id="PS50011">
    <property type="entry name" value="PROTEIN_KINASE_DOM"/>
    <property type="match status" value="1"/>
</dbReference>
<evidence type="ECO:0000313" key="3">
    <source>
        <dbReference type="Proteomes" id="UP000176938"/>
    </source>
</evidence>
<dbReference type="Pfam" id="PF00069">
    <property type="entry name" value="Pkinase"/>
    <property type="match status" value="1"/>
</dbReference>
<sequence>MELTQTLVDTMKEEGAVNNVGEARSTGSEIGAQGIEVYDALPEDTLTNLNIGDLINGRYRVIGELGRGGLGTVFLCRDTRENRKVALKVDRGVDGGRWITAEIAAYKILGRRDPSETSLNNTIVDVMAHGGNYIIMEVVPGKQLAEFIDCRGNYEITDYAIAALNIIRQVFRGLEYAHGKGILHADICPRNILVSRYGLEIEEVTIVDWGTGIAHQNREPNVVIGKTTYMSPEQARSEDLDPRSDIYSAGISLYFLLTGRRPFQNIPFDQRLYPETSLLMESIYRRSTGDAFGLPVAPENGPAMDWMEPVRGLAENFRLRIRAIVEKMTASDKEERYGSAFAARLAVEAILDEMGNPPPLPPQNIAPLD</sequence>
<dbReference type="Gene3D" id="1.10.510.10">
    <property type="entry name" value="Transferase(Phosphotransferase) domain 1"/>
    <property type="match status" value="1"/>
</dbReference>
<dbReference type="Proteomes" id="UP000176938">
    <property type="component" value="Unassembled WGS sequence"/>
</dbReference>
<comment type="caution">
    <text evidence="2">The sequence shown here is derived from an EMBL/GenBank/DDBJ whole genome shotgun (WGS) entry which is preliminary data.</text>
</comment>
<dbReference type="SUPFAM" id="SSF56112">
    <property type="entry name" value="Protein kinase-like (PK-like)"/>
    <property type="match status" value="1"/>
</dbReference>
<dbReference type="InterPro" id="IPR000719">
    <property type="entry name" value="Prot_kinase_dom"/>
</dbReference>
<feature type="domain" description="Protein kinase" evidence="1">
    <location>
        <begin position="59"/>
        <end position="351"/>
    </location>
</feature>
<reference evidence="2 3" key="1">
    <citation type="journal article" date="2016" name="Nat. Commun.">
        <title>Thousands of microbial genomes shed light on interconnected biogeochemical processes in an aquifer system.</title>
        <authorList>
            <person name="Anantharaman K."/>
            <person name="Brown C.T."/>
            <person name="Hug L.A."/>
            <person name="Sharon I."/>
            <person name="Castelle C.J."/>
            <person name="Probst A.J."/>
            <person name="Thomas B.C."/>
            <person name="Singh A."/>
            <person name="Wilkins M.J."/>
            <person name="Karaoz U."/>
            <person name="Brodie E.L."/>
            <person name="Williams K.H."/>
            <person name="Hubbard S.S."/>
            <person name="Banfield J.F."/>
        </authorList>
    </citation>
    <scope>NUCLEOTIDE SEQUENCE [LARGE SCALE GENOMIC DNA]</scope>
</reference>
<evidence type="ECO:0000259" key="1">
    <source>
        <dbReference type="PROSITE" id="PS50011"/>
    </source>
</evidence>
<proteinExistence type="predicted"/>
<name>A0A1F4R4T8_UNCSA</name>
<dbReference type="InterPro" id="IPR011009">
    <property type="entry name" value="Kinase-like_dom_sf"/>
</dbReference>
<dbReference type="Gene3D" id="3.30.200.20">
    <property type="entry name" value="Phosphorylase Kinase, domain 1"/>
    <property type="match status" value="1"/>
</dbReference>
<accession>A0A1F4R4T8</accession>
<dbReference type="PROSITE" id="PS00109">
    <property type="entry name" value="PROTEIN_KINASE_TYR"/>
    <property type="match status" value="1"/>
</dbReference>
<dbReference type="InterPro" id="IPR008266">
    <property type="entry name" value="Tyr_kinase_AS"/>
</dbReference>
<evidence type="ECO:0000313" key="2">
    <source>
        <dbReference type="EMBL" id="OGC03179.1"/>
    </source>
</evidence>
<organism evidence="2 3">
    <name type="scientific">candidate division WOR-1 bacterium RIFCSPLOWO2_02_FULL_46_20</name>
    <dbReference type="NCBI Taxonomy" id="1802567"/>
    <lineage>
        <taxon>Bacteria</taxon>
        <taxon>Bacillati</taxon>
        <taxon>Saganbacteria</taxon>
    </lineage>
</organism>
<dbReference type="EMBL" id="METP01000059">
    <property type="protein sequence ID" value="OGC03179.1"/>
    <property type="molecule type" value="Genomic_DNA"/>
</dbReference>
<dbReference type="SMART" id="SM00220">
    <property type="entry name" value="S_TKc"/>
    <property type="match status" value="1"/>
</dbReference>
<dbReference type="PANTHER" id="PTHR24361">
    <property type="entry name" value="MITOGEN-ACTIVATED KINASE KINASE KINASE"/>
    <property type="match status" value="1"/>
</dbReference>
<gene>
    <name evidence="2" type="ORF">A3H38_00200</name>
</gene>
<dbReference type="GO" id="GO:0005524">
    <property type="term" value="F:ATP binding"/>
    <property type="evidence" value="ECO:0007669"/>
    <property type="project" value="InterPro"/>
</dbReference>
<dbReference type="InterPro" id="IPR053235">
    <property type="entry name" value="Ser_Thr_kinase"/>
</dbReference>
<dbReference type="CDD" id="cd14014">
    <property type="entry name" value="STKc_PknB_like"/>
    <property type="match status" value="1"/>
</dbReference>
<dbReference type="GO" id="GO:0004674">
    <property type="term" value="F:protein serine/threonine kinase activity"/>
    <property type="evidence" value="ECO:0007669"/>
    <property type="project" value="TreeGrafter"/>
</dbReference>